<organism evidence="1 2">
    <name type="scientific">Streptomyces prunicolor</name>
    <dbReference type="NCBI Taxonomy" id="67348"/>
    <lineage>
        <taxon>Bacteria</taxon>
        <taxon>Bacillati</taxon>
        <taxon>Actinomycetota</taxon>
        <taxon>Actinomycetes</taxon>
        <taxon>Kitasatosporales</taxon>
        <taxon>Streptomycetaceae</taxon>
        <taxon>Streptomyces</taxon>
    </lineage>
</organism>
<accession>A0ABU4FAF2</accession>
<name>A0ABU4FAF2_9ACTN</name>
<dbReference type="Gene3D" id="3.10.28.20">
    <property type="entry name" value="Acetamidase/Formamidase-like domains"/>
    <property type="match status" value="1"/>
</dbReference>
<evidence type="ECO:0000313" key="2">
    <source>
        <dbReference type="Proteomes" id="UP001187346"/>
    </source>
</evidence>
<dbReference type="InterPro" id="IPR004304">
    <property type="entry name" value="FmdA_AmdA"/>
</dbReference>
<keyword evidence="2" id="KW-1185">Reference proteome</keyword>
<sequence length="310" mass="33399">MSHHSVPKQVHRLWSPDHEPVLEVEDGDTVSFDLTEATDGQFDPTSTVEAVAGFDWDRVYPLAGPIMVKDAEPGDVLEVEFLELRSVDWGWTAVLPGLGLLTEDFPEAHLHLWDLTTGDTANFLDVADIPIRPFCGVVGVCPDVTEPQSVLPPGHFGGNVDCKDLVVGTKLYLPVQVPGARLSLGDPHAAQGDGELCVSAIEASLSGAARIRLHKGRRIPAPQFETTGPLHTDTARAGHYATMGVAPDLMRAAQDATRAMIDHLGTHYGLAPIDAYVLCSVAVDLRITEVVDAPNWIVTAHLPKAILRAR</sequence>
<proteinExistence type="predicted"/>
<dbReference type="RefSeq" id="WP_317771832.1">
    <property type="nucleotide sequence ID" value="NZ_JAWMAJ010000047.1"/>
</dbReference>
<reference evidence="1 2" key="1">
    <citation type="submission" date="2023-10" db="EMBL/GenBank/DDBJ databases">
        <title>Characterization of rhizosphere-enriched actinobacteria from wheat plants lab-grown on chernevaya soil.</title>
        <authorList>
            <person name="Tikhonova E.N."/>
            <person name="Konopkin A."/>
            <person name="Kravchenko I.K."/>
        </authorList>
    </citation>
    <scope>NUCLEOTIDE SEQUENCE [LARGE SCALE GENOMIC DNA]</scope>
    <source>
        <strain evidence="1 2">RR29</strain>
    </source>
</reference>
<dbReference type="EMBL" id="JAWMAJ010000047">
    <property type="protein sequence ID" value="MDV7217559.1"/>
    <property type="molecule type" value="Genomic_DNA"/>
</dbReference>
<dbReference type="Proteomes" id="UP001187346">
    <property type="component" value="Unassembled WGS sequence"/>
</dbReference>
<dbReference type="Gene3D" id="2.60.120.580">
    <property type="entry name" value="Acetamidase/Formamidase-like domains"/>
    <property type="match status" value="2"/>
</dbReference>
<dbReference type="PANTHER" id="PTHR31891:SF1">
    <property type="entry name" value="FORMAMIDASE C869.04-RELATED"/>
    <property type="match status" value="1"/>
</dbReference>
<gene>
    <name evidence="1" type="ORF">R5A26_16530</name>
</gene>
<dbReference type="PANTHER" id="PTHR31891">
    <property type="entry name" value="FORMAMIDASE C869.04-RELATED"/>
    <property type="match status" value="1"/>
</dbReference>
<comment type="caution">
    <text evidence="1">The sequence shown here is derived from an EMBL/GenBank/DDBJ whole genome shotgun (WGS) entry which is preliminary data.</text>
</comment>
<dbReference type="Pfam" id="PF03069">
    <property type="entry name" value="FmdA_AmdA"/>
    <property type="match status" value="2"/>
</dbReference>
<protein>
    <submittedName>
        <fullName evidence="1">Acetamidase/formamidase family protein</fullName>
    </submittedName>
</protein>
<evidence type="ECO:0000313" key="1">
    <source>
        <dbReference type="EMBL" id="MDV7217559.1"/>
    </source>
</evidence>
<dbReference type="SUPFAM" id="SSF141130">
    <property type="entry name" value="Acetamidase/Formamidase-like"/>
    <property type="match status" value="1"/>
</dbReference>